<gene>
    <name evidence="3" type="ORF">J0A69_02085</name>
</gene>
<accession>A0ABS3CEY1</accession>
<protein>
    <submittedName>
        <fullName evidence="3">Lantibiotic dehydratase</fullName>
    </submittedName>
</protein>
<feature type="domain" description="Thiopeptide-type bacteriocin biosynthesis" evidence="2">
    <location>
        <begin position="610"/>
        <end position="845"/>
    </location>
</feature>
<dbReference type="Pfam" id="PF04738">
    <property type="entry name" value="Lant_dehydr_N"/>
    <property type="match status" value="2"/>
</dbReference>
<dbReference type="Proteomes" id="UP000664480">
    <property type="component" value="Unassembled WGS sequence"/>
</dbReference>
<feature type="domain" description="Lantibiotic dehydratase N-terminal" evidence="1">
    <location>
        <begin position="26"/>
        <end position="87"/>
    </location>
</feature>
<dbReference type="EMBL" id="JAFKCU010000001">
    <property type="protein sequence ID" value="MBN7814194.1"/>
    <property type="molecule type" value="Genomic_DNA"/>
</dbReference>
<comment type="caution">
    <text evidence="3">The sequence shown here is derived from an EMBL/GenBank/DDBJ whole genome shotgun (WGS) entry which is preliminary data.</text>
</comment>
<evidence type="ECO:0000259" key="2">
    <source>
        <dbReference type="Pfam" id="PF14028"/>
    </source>
</evidence>
<dbReference type="InterPro" id="IPR006827">
    <property type="entry name" value="Lant_deHydtase_N"/>
</dbReference>
<evidence type="ECO:0000313" key="3">
    <source>
        <dbReference type="EMBL" id="MBN7814194.1"/>
    </source>
</evidence>
<keyword evidence="4" id="KW-1185">Reference proteome</keyword>
<dbReference type="Pfam" id="PF14028">
    <property type="entry name" value="Lant_dehydr_C"/>
    <property type="match status" value="1"/>
</dbReference>
<reference evidence="3 4" key="1">
    <citation type="submission" date="2021-03" db="EMBL/GenBank/DDBJ databases">
        <title>novel species isolated from a fishpond in China.</title>
        <authorList>
            <person name="Lu H."/>
            <person name="Cai Z."/>
        </authorList>
    </citation>
    <scope>NUCLEOTIDE SEQUENCE [LARGE SCALE GENOMIC DNA]</scope>
    <source>
        <strain evidence="3 4">YJ13C</strain>
    </source>
</reference>
<proteinExistence type="predicted"/>
<feature type="domain" description="Lantibiotic dehydratase N-terminal" evidence="1">
    <location>
        <begin position="354"/>
        <end position="548"/>
    </location>
</feature>
<organism evidence="3 4">
    <name type="scientific">Algoriphagus pacificus</name>
    <dbReference type="NCBI Taxonomy" id="2811234"/>
    <lineage>
        <taxon>Bacteria</taxon>
        <taxon>Pseudomonadati</taxon>
        <taxon>Bacteroidota</taxon>
        <taxon>Cytophagia</taxon>
        <taxon>Cytophagales</taxon>
        <taxon>Cyclobacteriaceae</taxon>
        <taxon>Algoriphagus</taxon>
    </lineage>
</organism>
<dbReference type="InterPro" id="IPR023809">
    <property type="entry name" value="Thiopep_bacteriocin_synth_dom"/>
</dbReference>
<name>A0ABS3CEY1_9BACT</name>
<sequence length="872" mass="103791">MDFLYRIPLFQFDISNQEEIAKNWEEILEAIKFSSKDFYNSIKSTQFEKLDQRSKIKLYKYLIRGRFRPTPFGKLAGVGLGKWSNAHLPIQFKDIIESTKFRFTNLYQESQPKQDSFRLVLGISKRLGYIQAYIYNKTSSRWKLCKILPNRVFDLILEKFAHSEIDYKRFSIAMEGEFGEEGTKLASEFWNMILETGFLYPTHPKRKLDFNSGNTFLGNLLKVSNSVEKRLDEFVKGSGNLFVKEKSPYLTNFKKWFADCYDDRYITLANLLENPHFKTGLFFSVDNASDFTSEKIDIQHRNLSEIDRIDLEKTVSKKELATEIFDVQVLFRLDGFGNPIIENIVCNRPFVYIGRFNQCKEIKAFSGRIKERIYQDQESIYANIGLMETPAINTICDVENIFEWEISPLPNNNPKNIGYEDIWIGLIEGRMFLYHEKTGKVIVPVVLHPLNGKEISHPIQRLLWEIAHQDRFRFLPYTMNDRDYSPGYYWEGLCIQPKRWQINLQTIPSQNDLRFYLDQIGISDIFHAGNQDQELLINRKVELEMEVLWDELKKKKKLTLCEVHWYQSNSESINPSPRLYPQFVYQFSKQIEPVKRIESFNPQSNYDKNWLCLVLESNSSELEDTLEKIGVYLSSLSKREEKSQWFYVVYPKENFIEIRLRFLISEITKKHHFSTKLSFFFDKENINWKTARYYPEFNKYGKEGLQTSEHLFCLESDFILLGSSAINQKLFLEETLKKDIVVALWKMVFQAKDLSGEMFIVFKLMVKRFSPDLTARFKREFKPIMEVDFHQFPIEDYLLRISRHEFYNKTQKEKENLLLNHLHMMINRFFPMNSFLVEKELWYRLYRELGREIFKKTDRKKSIQNAENHRIT</sequence>
<evidence type="ECO:0000259" key="1">
    <source>
        <dbReference type="Pfam" id="PF04738"/>
    </source>
</evidence>
<dbReference type="RefSeq" id="WP_206584852.1">
    <property type="nucleotide sequence ID" value="NZ_JAFKCU010000001.1"/>
</dbReference>
<evidence type="ECO:0000313" key="4">
    <source>
        <dbReference type="Proteomes" id="UP000664480"/>
    </source>
</evidence>